<feature type="signal peptide" evidence="2">
    <location>
        <begin position="1"/>
        <end position="26"/>
    </location>
</feature>
<dbReference type="Proteomes" id="UP000244225">
    <property type="component" value="Unassembled WGS sequence"/>
</dbReference>
<comment type="caution">
    <text evidence="3">The sequence shown here is derived from an EMBL/GenBank/DDBJ whole genome shotgun (WGS) entry which is preliminary data.</text>
</comment>
<protein>
    <submittedName>
        <fullName evidence="3">Uncharacterized protein</fullName>
    </submittedName>
</protein>
<feature type="chain" id="PRO_5015756187" evidence="2">
    <location>
        <begin position="27"/>
        <end position="197"/>
    </location>
</feature>
<evidence type="ECO:0000256" key="1">
    <source>
        <dbReference type="SAM" id="Coils"/>
    </source>
</evidence>
<dbReference type="OrthoDB" id="886805at2"/>
<gene>
    <name evidence="3" type="ORF">C8N40_10359</name>
</gene>
<reference evidence="3 4" key="1">
    <citation type="submission" date="2018-04" db="EMBL/GenBank/DDBJ databases">
        <title>Genomic Encyclopedia of Archaeal and Bacterial Type Strains, Phase II (KMG-II): from individual species to whole genera.</title>
        <authorList>
            <person name="Goeker M."/>
        </authorList>
    </citation>
    <scope>NUCLEOTIDE SEQUENCE [LARGE SCALE GENOMIC DNA]</scope>
    <source>
        <strain evidence="3 4">DSM 100162</strain>
    </source>
</reference>
<dbReference type="PROSITE" id="PS51257">
    <property type="entry name" value="PROKAR_LIPOPROTEIN"/>
    <property type="match status" value="1"/>
</dbReference>
<organism evidence="3 4">
    <name type="scientific">Pontibacter mucosus</name>
    <dbReference type="NCBI Taxonomy" id="1649266"/>
    <lineage>
        <taxon>Bacteria</taxon>
        <taxon>Pseudomonadati</taxon>
        <taxon>Bacteroidota</taxon>
        <taxon>Cytophagia</taxon>
        <taxon>Cytophagales</taxon>
        <taxon>Hymenobacteraceae</taxon>
        <taxon>Pontibacter</taxon>
    </lineage>
</organism>
<proteinExistence type="predicted"/>
<evidence type="ECO:0000256" key="2">
    <source>
        <dbReference type="SAM" id="SignalP"/>
    </source>
</evidence>
<keyword evidence="1" id="KW-0175">Coiled coil</keyword>
<accession>A0A2T5YL44</accession>
<feature type="coiled-coil region" evidence="1">
    <location>
        <begin position="78"/>
        <end position="105"/>
    </location>
</feature>
<evidence type="ECO:0000313" key="3">
    <source>
        <dbReference type="EMBL" id="PTX19987.1"/>
    </source>
</evidence>
<dbReference type="EMBL" id="QBKI01000003">
    <property type="protein sequence ID" value="PTX19987.1"/>
    <property type="molecule type" value="Genomic_DNA"/>
</dbReference>
<name>A0A2T5YL44_9BACT</name>
<keyword evidence="2" id="KW-0732">Signal</keyword>
<evidence type="ECO:0000313" key="4">
    <source>
        <dbReference type="Proteomes" id="UP000244225"/>
    </source>
</evidence>
<keyword evidence="4" id="KW-1185">Reference proteome</keyword>
<sequence>MKDMFRILGTCAVLAGLLLGSCTATREQQVEDDLSDFRAWVNDFTASVADRTEEDWKRAREDFSKRTQELDRKQENFTDELKQDYQNLKQEFQDADEEYKRSHSAGEMEEWEQNLLGDWATTTLNETNVEAAYEAFMERVRVEKENWTNEDWEMAKRVLERLNERKDAISGNVATGSEVKIKALQMEFRTLETAADL</sequence>
<dbReference type="AlphaFoldDB" id="A0A2T5YL44"/>